<evidence type="ECO:0000256" key="3">
    <source>
        <dbReference type="ARBA" id="ARBA00022787"/>
    </source>
</evidence>
<gene>
    <name evidence="7" type="ORF">ASPWEDRAFT_52045</name>
</gene>
<dbReference type="InterPro" id="IPR036291">
    <property type="entry name" value="NAD(P)-bd_dom_sf"/>
</dbReference>
<dbReference type="AlphaFoldDB" id="A0A1L9RMS4"/>
<evidence type="ECO:0000313" key="7">
    <source>
        <dbReference type="EMBL" id="OJJ36231.1"/>
    </source>
</evidence>
<accession>A0A1L9RMS4</accession>
<evidence type="ECO:0000256" key="2">
    <source>
        <dbReference type="ARBA" id="ARBA00006617"/>
    </source>
</evidence>
<dbReference type="GeneID" id="63753542"/>
<keyword evidence="3" id="KW-1000">Mitochondrion outer membrane</keyword>
<comment type="similarity">
    <text evidence="2">Belongs to the FMP52 family.</text>
</comment>
<organism evidence="7 8">
    <name type="scientific">Aspergillus wentii DTO 134E9</name>
    <dbReference type="NCBI Taxonomy" id="1073089"/>
    <lineage>
        <taxon>Eukaryota</taxon>
        <taxon>Fungi</taxon>
        <taxon>Dikarya</taxon>
        <taxon>Ascomycota</taxon>
        <taxon>Pezizomycotina</taxon>
        <taxon>Eurotiomycetes</taxon>
        <taxon>Eurotiomycetidae</taxon>
        <taxon>Eurotiales</taxon>
        <taxon>Aspergillaceae</taxon>
        <taxon>Aspergillus</taxon>
        <taxon>Aspergillus subgen. Cremei</taxon>
    </lineage>
</organism>
<dbReference type="GO" id="GO:0051170">
    <property type="term" value="P:import into nucleus"/>
    <property type="evidence" value="ECO:0007669"/>
    <property type="project" value="TreeGrafter"/>
</dbReference>
<evidence type="ECO:0000256" key="1">
    <source>
        <dbReference type="ARBA" id="ARBA00004450"/>
    </source>
</evidence>
<sequence length="228" mass="24390">MASAGLIGSTGLVGSHILNSLLASSAISHVNTFSRRLPQVESSKLTAFASKEAPQWASQIGNLPAPALFFSSFGTTRSAAGGFENQYNIEHGLHLELARAAKQAGSRIFVLISSSHANHQSSIPYARMKGEIEEDIKGLDFEKTVILRPGVVTGDRKESRPAETVARYLLGAVGRVNTSWKDSLAQDADVIAQAAINAGLRALKGDCAPGNQRVWILDGREIIEIGRR</sequence>
<dbReference type="PANTHER" id="PTHR14097">
    <property type="entry name" value="OXIDOREDUCTASE HTATIP2"/>
    <property type="match status" value="1"/>
</dbReference>
<evidence type="ECO:0000256" key="5">
    <source>
        <dbReference type="ARBA" id="ARBA00023128"/>
    </source>
</evidence>
<comment type="subcellular location">
    <subcellularLocation>
        <location evidence="1">Mitochondrion outer membrane</location>
        <topology evidence="1">Peripheral membrane protein</topology>
    </subcellularLocation>
</comment>
<evidence type="ECO:0008006" key="9">
    <source>
        <dbReference type="Google" id="ProtNLM"/>
    </source>
</evidence>
<name>A0A1L9RMS4_ASPWE</name>
<dbReference type="Gene3D" id="3.40.50.720">
    <property type="entry name" value="NAD(P)-binding Rossmann-like Domain"/>
    <property type="match status" value="1"/>
</dbReference>
<dbReference type="PANTHER" id="PTHR14097:SF7">
    <property type="entry name" value="OXIDOREDUCTASE HTATIP2"/>
    <property type="match status" value="1"/>
</dbReference>
<keyword evidence="4" id="KW-0809">Transit peptide</keyword>
<dbReference type="Proteomes" id="UP000184383">
    <property type="component" value="Unassembled WGS sequence"/>
</dbReference>
<evidence type="ECO:0000256" key="6">
    <source>
        <dbReference type="ARBA" id="ARBA00023136"/>
    </source>
</evidence>
<dbReference type="FunFam" id="3.40.50.720:FF:000366">
    <property type="entry name" value="Protein FMP52, mitochondrial"/>
    <property type="match status" value="1"/>
</dbReference>
<evidence type="ECO:0000256" key="4">
    <source>
        <dbReference type="ARBA" id="ARBA00022946"/>
    </source>
</evidence>
<dbReference type="SUPFAM" id="SSF51735">
    <property type="entry name" value="NAD(P)-binding Rossmann-fold domains"/>
    <property type="match status" value="1"/>
</dbReference>
<dbReference type="EMBL" id="KV878212">
    <property type="protein sequence ID" value="OJJ36231.1"/>
    <property type="molecule type" value="Genomic_DNA"/>
</dbReference>
<protein>
    <recommendedName>
        <fullName evidence="9">NAD(P)-binding domain-containing protein</fullName>
    </recommendedName>
</protein>
<keyword evidence="6" id="KW-0472">Membrane</keyword>
<keyword evidence="5" id="KW-0496">Mitochondrion</keyword>
<keyword evidence="8" id="KW-1185">Reference proteome</keyword>
<dbReference type="STRING" id="1073089.A0A1L9RMS4"/>
<reference evidence="8" key="1">
    <citation type="journal article" date="2017" name="Genome Biol.">
        <title>Comparative genomics reveals high biological diversity and specific adaptations in the industrially and medically important fungal genus Aspergillus.</title>
        <authorList>
            <person name="de Vries R.P."/>
            <person name="Riley R."/>
            <person name="Wiebenga A."/>
            <person name="Aguilar-Osorio G."/>
            <person name="Amillis S."/>
            <person name="Uchima C.A."/>
            <person name="Anderluh G."/>
            <person name="Asadollahi M."/>
            <person name="Askin M."/>
            <person name="Barry K."/>
            <person name="Battaglia E."/>
            <person name="Bayram O."/>
            <person name="Benocci T."/>
            <person name="Braus-Stromeyer S.A."/>
            <person name="Caldana C."/>
            <person name="Canovas D."/>
            <person name="Cerqueira G.C."/>
            <person name="Chen F."/>
            <person name="Chen W."/>
            <person name="Choi C."/>
            <person name="Clum A."/>
            <person name="Dos Santos R.A."/>
            <person name="Damasio A.R."/>
            <person name="Diallinas G."/>
            <person name="Emri T."/>
            <person name="Fekete E."/>
            <person name="Flipphi M."/>
            <person name="Freyberg S."/>
            <person name="Gallo A."/>
            <person name="Gournas C."/>
            <person name="Habgood R."/>
            <person name="Hainaut M."/>
            <person name="Harispe M.L."/>
            <person name="Henrissat B."/>
            <person name="Hilden K.S."/>
            <person name="Hope R."/>
            <person name="Hossain A."/>
            <person name="Karabika E."/>
            <person name="Karaffa L."/>
            <person name="Karanyi Z."/>
            <person name="Krasevec N."/>
            <person name="Kuo A."/>
            <person name="Kusch H."/>
            <person name="LaButti K."/>
            <person name="Lagendijk E.L."/>
            <person name="Lapidus A."/>
            <person name="Levasseur A."/>
            <person name="Lindquist E."/>
            <person name="Lipzen A."/>
            <person name="Logrieco A.F."/>
            <person name="MacCabe A."/>
            <person name="Maekelae M.R."/>
            <person name="Malavazi I."/>
            <person name="Melin P."/>
            <person name="Meyer V."/>
            <person name="Mielnichuk N."/>
            <person name="Miskei M."/>
            <person name="Molnar A.P."/>
            <person name="Mule G."/>
            <person name="Ngan C.Y."/>
            <person name="Orejas M."/>
            <person name="Orosz E."/>
            <person name="Ouedraogo J.P."/>
            <person name="Overkamp K.M."/>
            <person name="Park H.-S."/>
            <person name="Perrone G."/>
            <person name="Piumi F."/>
            <person name="Punt P.J."/>
            <person name="Ram A.F."/>
            <person name="Ramon A."/>
            <person name="Rauscher S."/>
            <person name="Record E."/>
            <person name="Riano-Pachon D.M."/>
            <person name="Robert V."/>
            <person name="Roehrig J."/>
            <person name="Ruller R."/>
            <person name="Salamov A."/>
            <person name="Salih N.S."/>
            <person name="Samson R.A."/>
            <person name="Sandor E."/>
            <person name="Sanguinetti M."/>
            <person name="Schuetze T."/>
            <person name="Sepcic K."/>
            <person name="Shelest E."/>
            <person name="Sherlock G."/>
            <person name="Sophianopoulou V."/>
            <person name="Squina F.M."/>
            <person name="Sun H."/>
            <person name="Susca A."/>
            <person name="Todd R.B."/>
            <person name="Tsang A."/>
            <person name="Unkles S.E."/>
            <person name="van de Wiele N."/>
            <person name="van Rossen-Uffink D."/>
            <person name="Oliveira J.V."/>
            <person name="Vesth T.C."/>
            <person name="Visser J."/>
            <person name="Yu J.-H."/>
            <person name="Zhou M."/>
            <person name="Andersen M.R."/>
            <person name="Archer D.B."/>
            <person name="Baker S.E."/>
            <person name="Benoit I."/>
            <person name="Brakhage A.A."/>
            <person name="Braus G.H."/>
            <person name="Fischer R."/>
            <person name="Frisvad J.C."/>
            <person name="Goldman G.H."/>
            <person name="Houbraken J."/>
            <person name="Oakley B."/>
            <person name="Pocsi I."/>
            <person name="Scazzocchio C."/>
            <person name="Seiboth B."/>
            <person name="vanKuyk P.A."/>
            <person name="Wortman J."/>
            <person name="Dyer P.S."/>
            <person name="Grigoriev I.V."/>
        </authorList>
    </citation>
    <scope>NUCLEOTIDE SEQUENCE [LARGE SCALE GENOMIC DNA]</scope>
    <source>
        <strain evidence="8">DTO 134E9</strain>
    </source>
</reference>
<evidence type="ECO:0000313" key="8">
    <source>
        <dbReference type="Proteomes" id="UP000184383"/>
    </source>
</evidence>
<dbReference type="RefSeq" id="XP_040689907.1">
    <property type="nucleotide sequence ID" value="XM_040837694.1"/>
</dbReference>
<dbReference type="OrthoDB" id="430436at2759"/>
<dbReference type="GO" id="GO:0005741">
    <property type="term" value="C:mitochondrial outer membrane"/>
    <property type="evidence" value="ECO:0007669"/>
    <property type="project" value="UniProtKB-SubCell"/>
</dbReference>
<dbReference type="VEuPathDB" id="FungiDB:ASPWEDRAFT_52045"/>
<proteinExistence type="inferred from homology"/>